<comment type="caution">
    <text evidence="2">The sequence shown here is derived from an EMBL/GenBank/DDBJ whole genome shotgun (WGS) entry which is preliminary data.</text>
</comment>
<keyword evidence="3" id="KW-1185">Reference proteome</keyword>
<keyword evidence="1" id="KW-0812">Transmembrane</keyword>
<accession>A0A8S1HLN8</accession>
<evidence type="ECO:0000313" key="3">
    <source>
        <dbReference type="Proteomes" id="UP000835052"/>
    </source>
</evidence>
<reference evidence="2" key="1">
    <citation type="submission" date="2020-10" db="EMBL/GenBank/DDBJ databases">
        <authorList>
            <person name="Kikuchi T."/>
        </authorList>
    </citation>
    <scope>NUCLEOTIDE SEQUENCE</scope>
    <source>
        <strain evidence="2">NKZ352</strain>
    </source>
</reference>
<dbReference type="AlphaFoldDB" id="A0A8S1HLN8"/>
<evidence type="ECO:0000313" key="2">
    <source>
        <dbReference type="EMBL" id="CAD6196837.1"/>
    </source>
</evidence>
<protein>
    <submittedName>
        <fullName evidence="2">Uncharacterized protein</fullName>
    </submittedName>
</protein>
<keyword evidence="1" id="KW-0472">Membrane</keyword>
<feature type="transmembrane region" description="Helical" evidence="1">
    <location>
        <begin position="7"/>
        <end position="34"/>
    </location>
</feature>
<evidence type="ECO:0000256" key="1">
    <source>
        <dbReference type="SAM" id="Phobius"/>
    </source>
</evidence>
<name>A0A8S1HLN8_9PELO</name>
<gene>
    <name evidence="2" type="ORF">CAUJ_LOCUS12748</name>
</gene>
<dbReference type="Proteomes" id="UP000835052">
    <property type="component" value="Unassembled WGS sequence"/>
</dbReference>
<dbReference type="EMBL" id="CAJGYM010000080">
    <property type="protein sequence ID" value="CAD6196837.1"/>
    <property type="molecule type" value="Genomic_DNA"/>
</dbReference>
<organism evidence="2 3">
    <name type="scientific">Caenorhabditis auriculariae</name>
    <dbReference type="NCBI Taxonomy" id="2777116"/>
    <lineage>
        <taxon>Eukaryota</taxon>
        <taxon>Metazoa</taxon>
        <taxon>Ecdysozoa</taxon>
        <taxon>Nematoda</taxon>
        <taxon>Chromadorea</taxon>
        <taxon>Rhabditida</taxon>
        <taxon>Rhabditina</taxon>
        <taxon>Rhabditomorpha</taxon>
        <taxon>Rhabditoidea</taxon>
        <taxon>Rhabditidae</taxon>
        <taxon>Peloderinae</taxon>
        <taxon>Caenorhabditis</taxon>
    </lineage>
</organism>
<proteinExistence type="predicted"/>
<sequence length="178" mass="19613">MSQLRPHLAVVFVVAVVVVVVVALVVLVSSRLFFVQTESVNNRTSNLFHSRQTPAAHAELLNLVNSQPQYSLVDSQREPRLVNSQLQYSLVDSQRQLSLVNSQCQLRVNSPMAFAANSHLKLVNSQPLVNSQFPSFLPLLSSLITPFPPRSFALANCLSILLPLPSPCVSPQTLLNVF</sequence>
<keyword evidence="1" id="KW-1133">Transmembrane helix</keyword>